<evidence type="ECO:0000313" key="1">
    <source>
        <dbReference type="EMBL" id="JAH94301.1"/>
    </source>
</evidence>
<sequence length="54" mass="6045">MHFSLQAAFSSFHHHKTFIDDKCIYCFLLYHYITIATLVTAGSRSGPTLGLAVI</sequence>
<reference evidence="1" key="2">
    <citation type="journal article" date="2015" name="Fish Shellfish Immunol.">
        <title>Early steps in the European eel (Anguilla anguilla)-Vibrio vulnificus interaction in the gills: Role of the RtxA13 toxin.</title>
        <authorList>
            <person name="Callol A."/>
            <person name="Pajuelo D."/>
            <person name="Ebbesson L."/>
            <person name="Teles M."/>
            <person name="MacKenzie S."/>
            <person name="Amaro C."/>
        </authorList>
    </citation>
    <scope>NUCLEOTIDE SEQUENCE</scope>
</reference>
<dbReference type="AlphaFoldDB" id="A0A0E9WVS7"/>
<reference evidence="1" key="1">
    <citation type="submission" date="2014-11" db="EMBL/GenBank/DDBJ databases">
        <authorList>
            <person name="Amaro Gonzalez C."/>
        </authorList>
    </citation>
    <scope>NUCLEOTIDE SEQUENCE</scope>
</reference>
<organism evidence="1">
    <name type="scientific">Anguilla anguilla</name>
    <name type="common">European freshwater eel</name>
    <name type="synonym">Muraena anguilla</name>
    <dbReference type="NCBI Taxonomy" id="7936"/>
    <lineage>
        <taxon>Eukaryota</taxon>
        <taxon>Metazoa</taxon>
        <taxon>Chordata</taxon>
        <taxon>Craniata</taxon>
        <taxon>Vertebrata</taxon>
        <taxon>Euteleostomi</taxon>
        <taxon>Actinopterygii</taxon>
        <taxon>Neopterygii</taxon>
        <taxon>Teleostei</taxon>
        <taxon>Anguilliformes</taxon>
        <taxon>Anguillidae</taxon>
        <taxon>Anguilla</taxon>
    </lineage>
</organism>
<accession>A0A0E9WVS7</accession>
<name>A0A0E9WVS7_ANGAN</name>
<dbReference type="EMBL" id="GBXM01014276">
    <property type="protein sequence ID" value="JAH94301.1"/>
    <property type="molecule type" value="Transcribed_RNA"/>
</dbReference>
<proteinExistence type="predicted"/>
<protein>
    <submittedName>
        <fullName evidence="1">Uncharacterized protein</fullName>
    </submittedName>
</protein>